<keyword evidence="2" id="KW-1185">Reference proteome</keyword>
<evidence type="ECO:0000313" key="1">
    <source>
        <dbReference type="EMBL" id="NGY62555.1"/>
    </source>
</evidence>
<accession>A0A7C9VUB8</accession>
<protein>
    <submittedName>
        <fullName evidence="1">Uncharacterized protein</fullName>
    </submittedName>
</protein>
<reference evidence="1 2" key="1">
    <citation type="submission" date="2020-03" db="EMBL/GenBank/DDBJ databases">
        <title>Isolation and identification of active actinomycetes.</title>
        <authorList>
            <person name="Sun X."/>
        </authorList>
    </citation>
    <scope>NUCLEOTIDE SEQUENCE [LARGE SCALE GENOMIC DNA]</scope>
    <source>
        <strain evidence="1 2">NEAU-D13</strain>
    </source>
</reference>
<organism evidence="1 2">
    <name type="scientific">Lentzea alba</name>
    <dbReference type="NCBI Taxonomy" id="2714351"/>
    <lineage>
        <taxon>Bacteria</taxon>
        <taxon>Bacillati</taxon>
        <taxon>Actinomycetota</taxon>
        <taxon>Actinomycetes</taxon>
        <taxon>Pseudonocardiales</taxon>
        <taxon>Pseudonocardiaceae</taxon>
        <taxon>Lentzea</taxon>
    </lineage>
</organism>
<proteinExistence type="predicted"/>
<dbReference type="AlphaFoldDB" id="A0A7C9VUB8"/>
<name>A0A7C9VUB8_9PSEU</name>
<dbReference type="EMBL" id="JAAMPJ010000007">
    <property type="protein sequence ID" value="NGY62555.1"/>
    <property type="molecule type" value="Genomic_DNA"/>
</dbReference>
<comment type="caution">
    <text evidence="1">The sequence shown here is derived from an EMBL/GenBank/DDBJ whole genome shotgun (WGS) entry which is preliminary data.</text>
</comment>
<gene>
    <name evidence="1" type="ORF">G7043_26905</name>
</gene>
<dbReference type="Proteomes" id="UP000481360">
    <property type="component" value="Unassembled WGS sequence"/>
</dbReference>
<evidence type="ECO:0000313" key="2">
    <source>
        <dbReference type="Proteomes" id="UP000481360"/>
    </source>
</evidence>
<dbReference type="RefSeq" id="WP_166050081.1">
    <property type="nucleotide sequence ID" value="NZ_JAAMPJ010000007.1"/>
</dbReference>
<sequence>MRRFVAPVAVGVVVAIVFGAWEFTTRHSATPDVVEGWAMPNAHGTAISLHDSNDTRAGDGYIVTGASWAGRDGLWHDGADGPTCIGTDTATKTRVRLGIVDVKPGEEGNGGPRVVWLRCLS</sequence>